<dbReference type="SUPFAM" id="SSF74853">
    <property type="entry name" value="Lamin A/C globular tail domain"/>
    <property type="match status" value="1"/>
</dbReference>
<gene>
    <name evidence="3" type="ORF">EAO74_29450</name>
</gene>
<dbReference type="Pfam" id="PF00932">
    <property type="entry name" value="LTD"/>
    <property type="match status" value="1"/>
</dbReference>
<comment type="caution">
    <text evidence="3">The sequence shown here is derived from an EMBL/GenBank/DDBJ whole genome shotgun (WGS) entry which is preliminary data.</text>
</comment>
<feature type="domain" description="LTD" evidence="2">
    <location>
        <begin position="24"/>
        <end position="146"/>
    </location>
</feature>
<feature type="chain" id="PRO_5025004774" evidence="1">
    <location>
        <begin position="30"/>
        <end position="154"/>
    </location>
</feature>
<evidence type="ECO:0000256" key="1">
    <source>
        <dbReference type="SAM" id="SignalP"/>
    </source>
</evidence>
<keyword evidence="1" id="KW-0732">Signal</keyword>
<sequence length="154" mass="16303">MRIRTAAPLALAAATALAGSLLASVPASAASHQGGLHLGKIQYDSPGKDTRTNTSLVAEYVDIHNNGKSKLQLKGYKLKDNTGYTYTFPSFSIAAGKTVRVHTGKGKNSAAHVYWNRGSYVWNNTGDKARLIKPSGALLDSCSWGKGTGVKVCH</sequence>
<dbReference type="Gene3D" id="2.60.40.1260">
    <property type="entry name" value="Lamin Tail domain"/>
    <property type="match status" value="1"/>
</dbReference>
<protein>
    <submittedName>
        <fullName evidence="3">Lamin tail domain-containing protein</fullName>
    </submittedName>
</protein>
<reference evidence="3" key="1">
    <citation type="submission" date="2018-10" db="EMBL/GenBank/DDBJ databases">
        <authorList>
            <person name="Hariharan J."/>
            <person name="Choudoir M.J."/>
            <person name="Diebold P."/>
            <person name="Panke-Buisse K."/>
            <person name="Campbell A.N."/>
            <person name="Buckley D.H."/>
        </authorList>
    </citation>
    <scope>NUCLEOTIDE SEQUENCE</scope>
    <source>
        <strain evidence="3">Gb1</strain>
    </source>
</reference>
<feature type="signal peptide" evidence="1">
    <location>
        <begin position="1"/>
        <end position="29"/>
    </location>
</feature>
<organism evidence="3">
    <name type="scientific">Streptomyces sp. gb1(2016)</name>
    <dbReference type="NCBI Taxonomy" id="1828321"/>
    <lineage>
        <taxon>Bacteria</taxon>
        <taxon>Bacillati</taxon>
        <taxon>Actinomycetota</taxon>
        <taxon>Actinomycetes</taxon>
        <taxon>Kitasatosporales</taxon>
        <taxon>Streptomycetaceae</taxon>
        <taxon>Streptomyces</taxon>
    </lineage>
</organism>
<proteinExistence type="predicted"/>
<dbReference type="EMBL" id="RDBM01000037">
    <property type="protein sequence ID" value="TXS24544.1"/>
    <property type="molecule type" value="Genomic_DNA"/>
</dbReference>
<dbReference type="RefSeq" id="WP_099172302.1">
    <property type="nucleotide sequence ID" value="NZ_RDBM01000037.1"/>
</dbReference>
<dbReference type="InterPro" id="IPR036415">
    <property type="entry name" value="Lamin_tail_dom_sf"/>
</dbReference>
<dbReference type="InterPro" id="IPR001322">
    <property type="entry name" value="Lamin_tail_dom"/>
</dbReference>
<name>A0A652KLX2_9ACTN</name>
<dbReference type="AlphaFoldDB" id="A0A652KLX2"/>
<dbReference type="PROSITE" id="PS51841">
    <property type="entry name" value="LTD"/>
    <property type="match status" value="1"/>
</dbReference>
<evidence type="ECO:0000313" key="3">
    <source>
        <dbReference type="EMBL" id="TXS24544.1"/>
    </source>
</evidence>
<accession>A0A652KLX2</accession>
<evidence type="ECO:0000259" key="2">
    <source>
        <dbReference type="PROSITE" id="PS51841"/>
    </source>
</evidence>